<gene>
    <name evidence="4" type="ORF">EYC80_003403</name>
</gene>
<dbReference type="Pfam" id="PF20163">
    <property type="entry name" value="DUF6536"/>
    <property type="match status" value="1"/>
</dbReference>
<feature type="transmembrane region" description="Helical" evidence="2">
    <location>
        <begin position="630"/>
        <end position="651"/>
    </location>
</feature>
<dbReference type="EMBL" id="VIGI01000004">
    <property type="protein sequence ID" value="KAB8301559.1"/>
    <property type="molecule type" value="Genomic_DNA"/>
</dbReference>
<comment type="caution">
    <text evidence="4">The sequence shown here is derived from an EMBL/GenBank/DDBJ whole genome shotgun (WGS) entry which is preliminary data.</text>
</comment>
<dbReference type="PANTHER" id="PTHR35395">
    <property type="entry name" value="DUF6536 DOMAIN-CONTAINING PROTEIN"/>
    <property type="match status" value="1"/>
</dbReference>
<dbReference type="PANTHER" id="PTHR35395:SF1">
    <property type="entry name" value="DUF6536 DOMAIN-CONTAINING PROTEIN"/>
    <property type="match status" value="1"/>
</dbReference>
<dbReference type="AlphaFoldDB" id="A0A5N6KDL0"/>
<feature type="transmembrane region" description="Helical" evidence="2">
    <location>
        <begin position="881"/>
        <end position="902"/>
    </location>
</feature>
<keyword evidence="2" id="KW-0472">Membrane</keyword>
<feature type="compositionally biased region" description="Low complexity" evidence="1">
    <location>
        <begin position="141"/>
        <end position="160"/>
    </location>
</feature>
<feature type="transmembrane region" description="Helical" evidence="2">
    <location>
        <begin position="748"/>
        <end position="767"/>
    </location>
</feature>
<organism evidence="4 5">
    <name type="scientific">Monilinia laxa</name>
    <name type="common">Brown rot fungus</name>
    <name type="synonym">Sclerotinia laxa</name>
    <dbReference type="NCBI Taxonomy" id="61186"/>
    <lineage>
        <taxon>Eukaryota</taxon>
        <taxon>Fungi</taxon>
        <taxon>Dikarya</taxon>
        <taxon>Ascomycota</taxon>
        <taxon>Pezizomycotina</taxon>
        <taxon>Leotiomycetes</taxon>
        <taxon>Helotiales</taxon>
        <taxon>Sclerotiniaceae</taxon>
        <taxon>Monilinia</taxon>
    </lineage>
</organism>
<feature type="transmembrane region" description="Helical" evidence="2">
    <location>
        <begin position="787"/>
        <end position="807"/>
    </location>
</feature>
<evidence type="ECO:0000256" key="1">
    <source>
        <dbReference type="SAM" id="MobiDB-lite"/>
    </source>
</evidence>
<proteinExistence type="predicted"/>
<keyword evidence="5" id="KW-1185">Reference proteome</keyword>
<feature type="transmembrane region" description="Helical" evidence="2">
    <location>
        <begin position="301"/>
        <end position="320"/>
    </location>
</feature>
<evidence type="ECO:0000313" key="5">
    <source>
        <dbReference type="Proteomes" id="UP000326757"/>
    </source>
</evidence>
<evidence type="ECO:0000313" key="4">
    <source>
        <dbReference type="EMBL" id="KAB8301559.1"/>
    </source>
</evidence>
<feature type="domain" description="DUF6536" evidence="3">
    <location>
        <begin position="295"/>
        <end position="444"/>
    </location>
</feature>
<keyword evidence="2" id="KW-0812">Transmembrane</keyword>
<feature type="region of interest" description="Disordered" evidence="1">
    <location>
        <begin position="25"/>
        <end position="169"/>
    </location>
</feature>
<reference evidence="4 5" key="1">
    <citation type="submission" date="2019-06" db="EMBL/GenBank/DDBJ databases">
        <title>Genome Sequence of the Brown Rot Fungal Pathogen Monilinia laxa.</title>
        <authorList>
            <person name="De Miccolis Angelini R.M."/>
            <person name="Landi L."/>
            <person name="Abate D."/>
            <person name="Pollastro S."/>
            <person name="Romanazzi G."/>
            <person name="Faretra F."/>
        </authorList>
    </citation>
    <scope>NUCLEOTIDE SEQUENCE [LARGE SCALE GENOMIC DNA]</scope>
    <source>
        <strain evidence="4 5">Mlax316</strain>
    </source>
</reference>
<feature type="transmembrane region" description="Helical" evidence="2">
    <location>
        <begin position="837"/>
        <end position="861"/>
    </location>
</feature>
<dbReference type="OrthoDB" id="5429634at2759"/>
<feature type="transmembrane region" description="Helical" evidence="2">
    <location>
        <begin position="350"/>
        <end position="370"/>
    </location>
</feature>
<protein>
    <recommendedName>
        <fullName evidence="3">DUF6536 domain-containing protein</fullName>
    </recommendedName>
</protein>
<evidence type="ECO:0000256" key="2">
    <source>
        <dbReference type="SAM" id="Phobius"/>
    </source>
</evidence>
<evidence type="ECO:0000259" key="3">
    <source>
        <dbReference type="Pfam" id="PF20163"/>
    </source>
</evidence>
<accession>A0A5N6KDL0</accession>
<keyword evidence="2" id="KW-1133">Transmembrane helix</keyword>
<feature type="transmembrane region" description="Helical" evidence="2">
    <location>
        <begin position="716"/>
        <end position="736"/>
    </location>
</feature>
<feature type="compositionally biased region" description="Low complexity" evidence="1">
    <location>
        <begin position="102"/>
        <end position="121"/>
    </location>
</feature>
<dbReference type="Proteomes" id="UP000326757">
    <property type="component" value="Unassembled WGS sequence"/>
</dbReference>
<sequence>MKNDHEGEISRFPDLFRGEFDEIQLREIPPTPIQSNFDIESEPRTRSNSAISKVSGVSAVSSEYLMNVGSPPRGASKTRGRSYSTESRYSVFPIETPRRKSTASTKTSRTSRTRASSLAASEWSTTLDVPVPSESREPRASRVSRSSSSSSFPSSSPSRPMGYSNAGTDRIVSLEVPTRVSTISSRQRGISNSDSMISARTSISQDWGDHRSLLTAQKQPLTVSQSDLMAQFENFVDAIDEVPTKRITQKRIVAPADKKVKLIQLKMFIQNHLGAESNIIDENAKSSAGAEEQRWKSRCSIAAVFVGSVLILYIVFMIWASQKAGDGANISTIYEGRCSTASAASFGLHILINIINMVVSMASACALYLLSSPKRKEIDEAHAKGRSFDIGVLSLRNLRGFKKKILFGLLILSSPPFHLFSNSVIFGSNPEVDYDVVIASPQFLTQPSVDCSQDVAAICLERDNNTRSCETHPLSITGPQDTTNLCNTSVILHEGFLQNKLLRLDTTECLTAYSTLTNPSSNFGNLLVITKDQPLFTNNTVLLAFHQMSYSSILSGHGWTCGPDDPLPGQSTCDISNLILNADIWTLGPSLLPMVSNSTSLASYERWQIDYCLATTLPFLPTCKLQYSHLIMLCTLVALAVKFICILFIAITMTKPVISTVKDAVSSFQGRTDAVTSNRNFIHRNSAWKSKDGLLILEPEVEGRIRNFRWFHGASLPLWISTLFLSTVLIAIPLILLTTATVPIPHSYSIGLGSYAPLAIVKVFSWSSKSFTPLHKITNAQFFPTVLLANLPQFAISILLFLFAQVYTRMLSANTFSCLTSPSPSLKSRKIMGFSCAYLYISVQAVLGAILHFFASQALFIHQVEIIRSDGSQEPFEYMDLGYNPLGILISLLFGAMMLFTLMATGSWKLSGGQLVGSGSMEIAAACKVYLVMSIERYGKCSEYRIILGVISTKLQVHL</sequence>
<dbReference type="InterPro" id="IPR046623">
    <property type="entry name" value="DUF6536"/>
</dbReference>
<name>A0A5N6KDL0_MONLA</name>